<feature type="domain" description="Helicase ATP-binding" evidence="7">
    <location>
        <begin position="130"/>
        <end position="369"/>
    </location>
</feature>
<dbReference type="Pfam" id="PF00271">
    <property type="entry name" value="Helicase_C"/>
    <property type="match status" value="1"/>
</dbReference>
<comment type="domain">
    <text evidence="5">The Q motif is unique to and characteristic of the DEAD box family of RNA helicases and controls ATP binding and hydrolysis.</text>
</comment>
<feature type="domain" description="Helicase C-terminal" evidence="8">
    <location>
        <begin position="378"/>
        <end position="537"/>
    </location>
</feature>
<keyword evidence="2 5" id="KW-0378">Hydrolase</keyword>
<keyword evidence="10" id="KW-1185">Reference proteome</keyword>
<dbReference type="InterPro" id="IPR014001">
    <property type="entry name" value="Helicase_ATP-bd"/>
</dbReference>
<keyword evidence="1 5" id="KW-0547">Nucleotide-binding</keyword>
<dbReference type="SMART" id="SM00487">
    <property type="entry name" value="DEXDc"/>
    <property type="match status" value="1"/>
</dbReference>
<dbReference type="InterPro" id="IPR027417">
    <property type="entry name" value="P-loop_NTPase"/>
</dbReference>
<evidence type="ECO:0000313" key="9">
    <source>
        <dbReference type="EMBL" id="EAN34386.1"/>
    </source>
</evidence>
<dbReference type="GeneID" id="3503454"/>
<dbReference type="PANTHER" id="PTHR24031">
    <property type="entry name" value="RNA HELICASE"/>
    <property type="match status" value="1"/>
</dbReference>
<comment type="function">
    <text evidence="5">RNA helicase.</text>
</comment>
<organism evidence="9 10">
    <name type="scientific">Theileria parva</name>
    <name type="common">East coast fever infection agent</name>
    <dbReference type="NCBI Taxonomy" id="5875"/>
    <lineage>
        <taxon>Eukaryota</taxon>
        <taxon>Sar</taxon>
        <taxon>Alveolata</taxon>
        <taxon>Apicomplexa</taxon>
        <taxon>Aconoidasida</taxon>
        <taxon>Piroplasmida</taxon>
        <taxon>Theileriidae</taxon>
        <taxon>Theileria</taxon>
    </lineage>
</organism>
<evidence type="ECO:0000313" key="10">
    <source>
        <dbReference type="Proteomes" id="UP000001949"/>
    </source>
</evidence>
<feature type="region of interest" description="Disordered" evidence="6">
    <location>
        <begin position="114"/>
        <end position="136"/>
    </location>
</feature>
<evidence type="ECO:0000256" key="4">
    <source>
        <dbReference type="ARBA" id="ARBA00022884"/>
    </source>
</evidence>
<name>Q4N6M2_THEPA</name>
<dbReference type="InterPro" id="IPR001650">
    <property type="entry name" value="Helicase_C-like"/>
</dbReference>
<evidence type="ECO:0000256" key="5">
    <source>
        <dbReference type="RuleBase" id="RU365068"/>
    </source>
</evidence>
<dbReference type="Pfam" id="PF00270">
    <property type="entry name" value="DEAD"/>
    <property type="match status" value="1"/>
</dbReference>
<comment type="caution">
    <text evidence="9">The sequence shown here is derived from an EMBL/GenBank/DDBJ whole genome shotgun (WGS) entry which is preliminary data.</text>
</comment>
<evidence type="ECO:0000259" key="7">
    <source>
        <dbReference type="PROSITE" id="PS51192"/>
    </source>
</evidence>
<sequence length="666" mass="77201">MSFVILAKFANKLLHLNKHTCVPIIDGINSRTTSNFLYFNKRFSSNNNVQQDDLDKNKNFPNVGYKSCDLVKNNDLSLTSRFLINKLKFNHFDNFQSQIFQHIISQGYSQNSLHSSRTETGKHVSNTDSNDKNDKNSVLYVVGKSNSGKTSSYLLALNELINNSQSPYYYMYRDNHRHKMILYSNLRGRRLPKPPGSRRINGIPRLNPNCFTVPLAIILVPFRELGQNILKTCDKMGIRSRLITGGFGYKLVPKSSKTYSGDLGNIDVLITTPEMLLRVINGEYEDLRLDVKYLKFMIFEESDLLVEEMYLPKINEIHNLLLNNNLDLVYVSRFKSSVLTEHVNALGSPTLLEKEEAADLDHFRKIFVYTSSNDRLEVLIDLINEITHNNLQKTKIVIFSNTINCNKFLKYSLLDRGYKISNLFGGMNYEERTENLRSFESEADILITTNFASRFKFNCTINNVILFNFPNNIQQFIHYTTSFTHNSNNRMYILFNNKNIGLLKEMISLSSNLSGFEYRNLTPKLSKKLSLHQKSLLKPTVTSIKVGKRKIKLTSKKNILSPKNKKIMKKFYLRAKAAKKVEFLRKRGILKKTQTLPKMCDRNVEMSDSQEYLRMERTPDGFLQIIPKRRSRIRNYEEPDSLDSKVIQTNITYEPGNLKHHKNTHF</sequence>
<dbReference type="PROSITE" id="PS51192">
    <property type="entry name" value="HELICASE_ATP_BIND_1"/>
    <property type="match status" value="1"/>
</dbReference>
<accession>Q4N6M2</accession>
<dbReference type="GO" id="GO:0016787">
    <property type="term" value="F:hydrolase activity"/>
    <property type="evidence" value="ECO:0007669"/>
    <property type="project" value="UniProtKB-KW"/>
</dbReference>
<evidence type="ECO:0000256" key="3">
    <source>
        <dbReference type="ARBA" id="ARBA00022840"/>
    </source>
</evidence>
<keyword evidence="5 9" id="KW-0347">Helicase</keyword>
<evidence type="ECO:0000256" key="2">
    <source>
        <dbReference type="ARBA" id="ARBA00022801"/>
    </source>
</evidence>
<proteinExistence type="inferred from homology"/>
<evidence type="ECO:0000256" key="6">
    <source>
        <dbReference type="SAM" id="MobiDB-lite"/>
    </source>
</evidence>
<dbReference type="KEGG" id="tpv:TP01_1148"/>
<dbReference type="Proteomes" id="UP000001949">
    <property type="component" value="Unassembled WGS sequence"/>
</dbReference>
<evidence type="ECO:0000259" key="8">
    <source>
        <dbReference type="PROSITE" id="PS51194"/>
    </source>
</evidence>
<dbReference type="AlphaFoldDB" id="Q4N6M2"/>
<dbReference type="EC" id="3.6.4.13" evidence="5"/>
<comment type="catalytic activity">
    <reaction evidence="5">
        <text>ATP + H2O = ADP + phosphate + H(+)</text>
        <dbReference type="Rhea" id="RHEA:13065"/>
        <dbReference type="ChEBI" id="CHEBI:15377"/>
        <dbReference type="ChEBI" id="CHEBI:15378"/>
        <dbReference type="ChEBI" id="CHEBI:30616"/>
        <dbReference type="ChEBI" id="CHEBI:43474"/>
        <dbReference type="ChEBI" id="CHEBI:456216"/>
        <dbReference type="EC" id="3.6.4.13"/>
    </reaction>
</comment>
<dbReference type="VEuPathDB" id="PiroplasmaDB:TpMuguga_01g01148"/>
<dbReference type="GO" id="GO:0003723">
    <property type="term" value="F:RNA binding"/>
    <property type="evidence" value="ECO:0007669"/>
    <property type="project" value="UniProtKB-UniRule"/>
</dbReference>
<reference evidence="9 10" key="1">
    <citation type="journal article" date="2005" name="Science">
        <title>Genome sequence of Theileria parva, a bovine pathogen that transforms lymphocytes.</title>
        <authorList>
            <person name="Gardner M.J."/>
            <person name="Bishop R."/>
            <person name="Shah T."/>
            <person name="de Villiers E.P."/>
            <person name="Carlton J.M."/>
            <person name="Hall N."/>
            <person name="Ren Q."/>
            <person name="Paulsen I.T."/>
            <person name="Pain A."/>
            <person name="Berriman M."/>
            <person name="Wilson R.J.M."/>
            <person name="Sato S."/>
            <person name="Ralph S.A."/>
            <person name="Mann D.J."/>
            <person name="Xiong Z."/>
            <person name="Shallom S.J."/>
            <person name="Weidman J."/>
            <person name="Jiang L."/>
            <person name="Lynn J."/>
            <person name="Weaver B."/>
            <person name="Shoaibi A."/>
            <person name="Domingo A.R."/>
            <person name="Wasawo D."/>
            <person name="Crabtree J."/>
            <person name="Wortman J.R."/>
            <person name="Haas B."/>
            <person name="Angiuoli S.V."/>
            <person name="Creasy T.H."/>
            <person name="Lu C."/>
            <person name="Suh B."/>
            <person name="Silva J.C."/>
            <person name="Utterback T.R."/>
            <person name="Feldblyum T.V."/>
            <person name="Pertea M."/>
            <person name="Allen J."/>
            <person name="Nierman W.C."/>
            <person name="Taracha E.L.N."/>
            <person name="Salzberg S.L."/>
            <person name="White O.R."/>
            <person name="Fitzhugh H.A."/>
            <person name="Morzaria S."/>
            <person name="Venter J.C."/>
            <person name="Fraser C.M."/>
            <person name="Nene V."/>
        </authorList>
    </citation>
    <scope>NUCLEOTIDE SEQUENCE [LARGE SCALE GENOMIC DNA]</scope>
    <source>
        <strain evidence="9 10">Muguga</strain>
    </source>
</reference>
<dbReference type="PROSITE" id="PS51194">
    <property type="entry name" value="HELICASE_CTER"/>
    <property type="match status" value="1"/>
</dbReference>
<comment type="similarity">
    <text evidence="5">Belongs to the DEAD box helicase family.</text>
</comment>
<dbReference type="SUPFAM" id="SSF52540">
    <property type="entry name" value="P-loop containing nucleoside triphosphate hydrolases"/>
    <property type="match status" value="1"/>
</dbReference>
<dbReference type="EMBL" id="AAGK01000001">
    <property type="protein sequence ID" value="EAN34386.1"/>
    <property type="molecule type" value="Genomic_DNA"/>
</dbReference>
<gene>
    <name evidence="9" type="ordered locus">TP01_1148</name>
</gene>
<dbReference type="OMA" id="YEERTEN"/>
<dbReference type="GO" id="GO:0005524">
    <property type="term" value="F:ATP binding"/>
    <property type="evidence" value="ECO:0007669"/>
    <property type="project" value="UniProtKB-UniRule"/>
</dbReference>
<keyword evidence="4 5" id="KW-0694">RNA-binding</keyword>
<dbReference type="Gene3D" id="3.40.50.300">
    <property type="entry name" value="P-loop containing nucleotide triphosphate hydrolases"/>
    <property type="match status" value="2"/>
</dbReference>
<dbReference type="STRING" id="5875.Q4N6M2"/>
<dbReference type="GO" id="GO:0003724">
    <property type="term" value="F:RNA helicase activity"/>
    <property type="evidence" value="ECO:0007669"/>
    <property type="project" value="UniProtKB-EC"/>
</dbReference>
<dbReference type="InParanoid" id="Q4N6M2"/>
<evidence type="ECO:0000256" key="1">
    <source>
        <dbReference type="ARBA" id="ARBA00022741"/>
    </source>
</evidence>
<protein>
    <recommendedName>
        <fullName evidence="5">ATP-dependent RNA helicase</fullName>
        <ecNumber evidence="5">3.6.4.13</ecNumber>
    </recommendedName>
</protein>
<dbReference type="InterPro" id="IPR011545">
    <property type="entry name" value="DEAD/DEAH_box_helicase_dom"/>
</dbReference>
<keyword evidence="3 5" id="KW-0067">ATP-binding</keyword>
<dbReference type="eggNOG" id="KOG0331">
    <property type="taxonomic scope" value="Eukaryota"/>
</dbReference>